<sequence>MTQTDDSSTSESVDKGELAALVIRTGSAHLVAQLLAAASPQWNVQVPSPKLQQPSSCLKHNASAIVDLACNRSPPQEDSSSYHVTHIRHIGKQLVWHSPAIEAIPATGASAVIITGSGSAFQDVEPALDLLQRVKPKYIVHHMTRPLATGRLWDIIRNGPLVSSGPPDPDHLAVIIDADDLRAEGIALSRSLSWEATAEDFIRNLGSNGRLDTLVTCPNLIVRFGNEGIIHHRGRDAVDPRLYFPPREMEKPNNKMIGLGSAFTAGFSLAFPDCDTGIRLGMAATQRLSRQGFSTDPDDQCPNYPVNAIMDQISPEQGLSAVNVPSTRISAGDNFFIFDTLTGDPSEVARQIVTQGPDRALARCPVRKFGKLLSVDRFEQESLGSIVDTMHERLESGNVTPTCIGVHGPIGSGKKYVAASLSETVSERWPIRKLAYNARVMRLEDLTNVCNTIRDNAAENFLTVVSLENFEALLEPDNVLLDEFTAVMRYGTFRDGGHERSLGRCLLLFLVNQKAPRLESTPTPTKAEFQLGRAVDHSALLDNLHGVVNLSGPNQTGPQDKLFAVRRALMLRQLLKERHPHLDVNGKMKIDDAVLHALLFVPSFKHGLRSLEKIISTSRLSGRAKFDISALPPEEQIQLHCEGRTFMAFLRSPKLPPVLRERLAEGLFETYQKQRELMADTDEKKKALLSDRAMVDWDELSGELKESTRAQADDIPRKLRTVNCFMLNEERSEPFIHIPEFSTEDLDVLSEMEHERFNAERLQKQWRMGPRNSKQRTTPFLVPWRDLTQEWKDVDRVMVECVPRVLATAGYRIYRMKESD</sequence>
<keyword evidence="2" id="KW-1185">Reference proteome</keyword>
<evidence type="ECO:0000313" key="1">
    <source>
        <dbReference type="EMBL" id="KAK3708570.1"/>
    </source>
</evidence>
<name>A0ACC3N2S2_9PEZI</name>
<reference evidence="1" key="1">
    <citation type="submission" date="2023-07" db="EMBL/GenBank/DDBJ databases">
        <title>Black Yeasts Isolated from many extreme environments.</title>
        <authorList>
            <person name="Coleine C."/>
            <person name="Stajich J.E."/>
            <person name="Selbmann L."/>
        </authorList>
    </citation>
    <scope>NUCLEOTIDE SEQUENCE</scope>
    <source>
        <strain evidence="1">CCFEE 5714</strain>
    </source>
</reference>
<dbReference type="Proteomes" id="UP001281147">
    <property type="component" value="Unassembled WGS sequence"/>
</dbReference>
<proteinExistence type="predicted"/>
<evidence type="ECO:0000313" key="2">
    <source>
        <dbReference type="Proteomes" id="UP001281147"/>
    </source>
</evidence>
<comment type="caution">
    <text evidence="1">The sequence shown here is derived from an EMBL/GenBank/DDBJ whole genome shotgun (WGS) entry which is preliminary data.</text>
</comment>
<organism evidence="1 2">
    <name type="scientific">Vermiconidia calcicola</name>
    <dbReference type="NCBI Taxonomy" id="1690605"/>
    <lineage>
        <taxon>Eukaryota</taxon>
        <taxon>Fungi</taxon>
        <taxon>Dikarya</taxon>
        <taxon>Ascomycota</taxon>
        <taxon>Pezizomycotina</taxon>
        <taxon>Dothideomycetes</taxon>
        <taxon>Dothideomycetidae</taxon>
        <taxon>Mycosphaerellales</taxon>
        <taxon>Extremaceae</taxon>
        <taxon>Vermiconidia</taxon>
    </lineage>
</organism>
<gene>
    <name evidence="1" type="ORF">LTR37_011465</name>
</gene>
<protein>
    <submittedName>
        <fullName evidence="1">Uncharacterized protein</fullName>
    </submittedName>
</protein>
<dbReference type="EMBL" id="JAUTXU010000100">
    <property type="protein sequence ID" value="KAK3708570.1"/>
    <property type="molecule type" value="Genomic_DNA"/>
</dbReference>
<accession>A0ACC3N2S2</accession>